<sequence length="62" mass="7154">MSGSWVTGTLDPSIKERLVNQPQQMQEHIIYFELESRNSDVLRISSNSSTHPVRMFIFMLNG</sequence>
<protein>
    <submittedName>
        <fullName evidence="1">Uncharacterized protein</fullName>
    </submittedName>
</protein>
<dbReference type="AlphaFoldDB" id="A0A7C8Q8I4"/>
<proteinExistence type="predicted"/>
<gene>
    <name evidence="1" type="ORF">TWF106_003671</name>
</gene>
<organism evidence="1 2">
    <name type="scientific">Orbilia oligospora</name>
    <name type="common">Nematode-trapping fungus</name>
    <name type="synonym">Arthrobotrys oligospora</name>
    <dbReference type="NCBI Taxonomy" id="2813651"/>
    <lineage>
        <taxon>Eukaryota</taxon>
        <taxon>Fungi</taxon>
        <taxon>Dikarya</taxon>
        <taxon>Ascomycota</taxon>
        <taxon>Pezizomycotina</taxon>
        <taxon>Orbiliomycetes</taxon>
        <taxon>Orbiliales</taxon>
        <taxon>Orbiliaceae</taxon>
        <taxon>Orbilia</taxon>
    </lineage>
</organism>
<dbReference type="EMBL" id="WIWS01000180">
    <property type="protein sequence ID" value="KAF3199840.1"/>
    <property type="molecule type" value="Genomic_DNA"/>
</dbReference>
<name>A0A7C8Q8I4_ORBOL</name>
<evidence type="ECO:0000313" key="2">
    <source>
        <dbReference type="Proteomes" id="UP000472727"/>
    </source>
</evidence>
<dbReference type="Proteomes" id="UP000472727">
    <property type="component" value="Unassembled WGS sequence"/>
</dbReference>
<comment type="caution">
    <text evidence="1">The sequence shown here is derived from an EMBL/GenBank/DDBJ whole genome shotgun (WGS) entry which is preliminary data.</text>
</comment>
<accession>A0A7C8Q8I4</accession>
<reference evidence="1 2" key="1">
    <citation type="submission" date="2019-06" db="EMBL/GenBank/DDBJ databases">
        <authorList>
            <person name="Palmer J.M."/>
        </authorList>
    </citation>
    <scope>NUCLEOTIDE SEQUENCE [LARGE SCALE GENOMIC DNA]</scope>
    <source>
        <strain evidence="1 2">TWF106</strain>
    </source>
</reference>
<evidence type="ECO:0000313" key="1">
    <source>
        <dbReference type="EMBL" id="KAF3199840.1"/>
    </source>
</evidence>